<dbReference type="Proteomes" id="UP000242877">
    <property type="component" value="Unassembled WGS sequence"/>
</dbReference>
<feature type="compositionally biased region" description="Low complexity" evidence="1">
    <location>
        <begin position="374"/>
        <end position="384"/>
    </location>
</feature>
<feature type="compositionally biased region" description="Polar residues" evidence="1">
    <location>
        <begin position="559"/>
        <end position="570"/>
    </location>
</feature>
<evidence type="ECO:0000313" key="2">
    <source>
        <dbReference type="EMBL" id="KZZ95207.1"/>
    </source>
</evidence>
<protein>
    <submittedName>
        <fullName evidence="2">Uncharacterized protein</fullName>
    </submittedName>
</protein>
<dbReference type="AlphaFoldDB" id="A0A168BER5"/>
<feature type="compositionally biased region" description="Polar residues" evidence="1">
    <location>
        <begin position="717"/>
        <end position="727"/>
    </location>
</feature>
<feature type="region of interest" description="Disordered" evidence="1">
    <location>
        <begin position="232"/>
        <end position="265"/>
    </location>
</feature>
<proteinExistence type="predicted"/>
<accession>A0A168BER5</accession>
<feature type="region of interest" description="Disordered" evidence="1">
    <location>
        <begin position="456"/>
        <end position="637"/>
    </location>
</feature>
<feature type="compositionally biased region" description="Polar residues" evidence="1">
    <location>
        <begin position="528"/>
        <end position="537"/>
    </location>
</feature>
<feature type="compositionally biased region" description="Polar residues" evidence="1">
    <location>
        <begin position="627"/>
        <end position="637"/>
    </location>
</feature>
<dbReference type="VEuPathDB" id="FungiDB:AAP_01695"/>
<feature type="compositionally biased region" description="Polar residues" evidence="1">
    <location>
        <begin position="436"/>
        <end position="445"/>
    </location>
</feature>
<comment type="caution">
    <text evidence="2">The sequence shown here is derived from an EMBL/GenBank/DDBJ whole genome shotgun (WGS) entry which is preliminary data.</text>
</comment>
<feature type="compositionally biased region" description="Polar residues" evidence="1">
    <location>
        <begin position="495"/>
        <end position="507"/>
    </location>
</feature>
<feature type="region of interest" description="Disordered" evidence="1">
    <location>
        <begin position="357"/>
        <end position="400"/>
    </location>
</feature>
<organism evidence="2 3">
    <name type="scientific">Ascosphaera apis ARSEF 7405</name>
    <dbReference type="NCBI Taxonomy" id="392613"/>
    <lineage>
        <taxon>Eukaryota</taxon>
        <taxon>Fungi</taxon>
        <taxon>Dikarya</taxon>
        <taxon>Ascomycota</taxon>
        <taxon>Pezizomycotina</taxon>
        <taxon>Eurotiomycetes</taxon>
        <taxon>Eurotiomycetidae</taxon>
        <taxon>Onygenales</taxon>
        <taxon>Ascosphaeraceae</taxon>
        <taxon>Ascosphaera</taxon>
    </lineage>
</organism>
<dbReference type="EMBL" id="AZGZ01000005">
    <property type="protein sequence ID" value="KZZ95207.1"/>
    <property type="molecule type" value="Genomic_DNA"/>
</dbReference>
<feature type="region of interest" description="Disordered" evidence="1">
    <location>
        <begin position="426"/>
        <end position="445"/>
    </location>
</feature>
<sequence>MEEDTLIDASLDDFAASSSASPEIDYEYESQSGSASEGTKLRRSSRLRSKLARRGSASSVTTVPNKQTSKRSPDRISKRSEKKKKKPRKTSRTRDLGEHLNDYLSADVAASSTQHQNNDSEDAMQYTLDPPSPDLSENGRLAASAQLENSIDQDINLSDVDMNDDDNDDDVIDLAFREASMHDPDADANMSMYLNTMLPVSIPSRLAWGLASGIGETDIPSGELSFVSEQADIEHPQESDPEDDMIDDMDMSGQYESDGSGNANEQLDEGVEMHVREAMNGEISAPRSPYSGSPSPEVEFGDAMGNQIDGRVTPDTSLRGRSPDLWTPPGYGYTTTFKKGYGYRMVEAQDAVERQLKQAPPSPMGVSLNFMTTSNNSSDDSGSNRLHSGSPHQTGVMLPPSTATATTMALDLSASGMMPQLSTHERNRLQHGQIAHHSSSRSPSVNRAYATNHHLTSASASHSSPISRNSREHRPNSGIDRITPPRDIRPRLAFTSPSRTSRNSSLNRGGFGMPTTPNSPGVRPTIRLGSTSPTRPTYRTLARDVSQSPTMRPGHANLMNKSPQGQTLRRQLSPAPPNPQSQTPNYARFASRNSPHSPLLPPTPIRWVDTKTSSRRSSKSDLPIQPGTITSDPSSRQAYIERQHALDALLEEAAGIPLPRSSQSPEPAGVSGDSTDDSEDWNLDVTMPPRSSPSPSCESERAYHTPPPQSEQEGGPMNNNEDFSRQGNGDMRHACEKPKRYASQETIQKLMKKYGPLKTPNDTPKKRKWNFRVPQTSVPSWLRVRFSAWSQLRITTVIAIILSILLIVIRITFAPPPARPIPDIEKLTDIAQALEPMISYSDHGESQVKYLQHTELAVWDLGESIRGTGMESAELIWKELNALSENLRALSAEMTRFYIMINGDIDSILGSMEFSARVLQSLNSHPSPQKSQLVAAIDGVHTFFGRLAVLDIVSSDLLEKHLSELGKGDRNDLFTRSWVLPMKSLAPQPTVFGTFMRSVFGITWEQRALRTLTQTFAELLGTLEEAITGELDQSQIIFAIFEDMEGQFLRLSGQINREDIQQEGNQGELLSGLWAKIMGPDQVRYRKFERNRNLLASLRNRAVSNKGLILGTRRELMALKINLEILRKRLVKPLLVPEAYKRLFENNEKKNTKDIVERRTIDATDAAPFTEDDSNKIMSPFSFTEEDPNVMTLREPLPALIGRRIEKLEGTREKLSKLRDEQKRKKRQRLHERTVDYGSSYGGGY</sequence>
<feature type="region of interest" description="Disordered" evidence="1">
    <location>
        <begin position="1216"/>
        <end position="1245"/>
    </location>
</feature>
<feature type="compositionally biased region" description="Acidic residues" evidence="1">
    <location>
        <begin position="239"/>
        <end position="250"/>
    </location>
</feature>
<feature type="compositionally biased region" description="Low complexity" evidence="1">
    <location>
        <begin position="8"/>
        <end position="21"/>
    </location>
</feature>
<feature type="compositionally biased region" description="Polar residues" evidence="1">
    <location>
        <begin position="254"/>
        <end position="265"/>
    </location>
</feature>
<feature type="compositionally biased region" description="Basic residues" evidence="1">
    <location>
        <begin position="41"/>
        <end position="53"/>
    </location>
</feature>
<feature type="region of interest" description="Disordered" evidence="1">
    <location>
        <begin position="1"/>
        <end position="136"/>
    </location>
</feature>
<feature type="compositionally biased region" description="Low complexity" evidence="1">
    <location>
        <begin position="456"/>
        <end position="468"/>
    </location>
</feature>
<reference evidence="2 3" key="1">
    <citation type="journal article" date="2016" name="Genome Biol. Evol.">
        <title>Divergent and convergent evolution of fungal pathogenicity.</title>
        <authorList>
            <person name="Shang Y."/>
            <person name="Xiao G."/>
            <person name="Zheng P."/>
            <person name="Cen K."/>
            <person name="Zhan S."/>
            <person name="Wang C."/>
        </authorList>
    </citation>
    <scope>NUCLEOTIDE SEQUENCE [LARGE SCALE GENOMIC DNA]</scope>
    <source>
        <strain evidence="2 3">ARSEF 7405</strain>
    </source>
</reference>
<feature type="compositionally biased region" description="Basic and acidic residues" evidence="1">
    <location>
        <begin position="92"/>
        <end position="101"/>
    </location>
</feature>
<name>A0A168BER5_9EURO</name>
<feature type="compositionally biased region" description="Basic residues" evidence="1">
    <location>
        <begin position="80"/>
        <end position="91"/>
    </location>
</feature>
<keyword evidence="3" id="KW-1185">Reference proteome</keyword>
<feature type="region of interest" description="Disordered" evidence="1">
    <location>
        <begin position="656"/>
        <end position="742"/>
    </location>
</feature>
<feature type="compositionally biased region" description="Polar residues" evidence="1">
    <location>
        <begin position="580"/>
        <end position="596"/>
    </location>
</feature>
<gene>
    <name evidence="2" type="ORF">AAP_01695</name>
</gene>
<evidence type="ECO:0000313" key="3">
    <source>
        <dbReference type="Proteomes" id="UP000242877"/>
    </source>
</evidence>
<evidence type="ECO:0000256" key="1">
    <source>
        <dbReference type="SAM" id="MobiDB-lite"/>
    </source>
</evidence>
<feature type="compositionally biased region" description="Basic and acidic residues" evidence="1">
    <location>
        <begin position="730"/>
        <end position="739"/>
    </location>
</feature>
<dbReference type="OrthoDB" id="4202871at2759"/>